<sequence>MIKKYIAQYHKKQFVLLTENNIEIGRIVDISKLFSIKHYIILNSISYDIRNVGFLRNDLELFNSKGVIYFTDLAKERIIKSGSDVRIYEFKLLKTNRLFEKDKLLIEIWEEKRWFKDSIFHVEAEDSVDDLLTLLFLHYSTKEFNSLGGNGE</sequence>
<organism evidence="1 2">
    <name type="scientific">Chryseobacterium taiwanense</name>
    <dbReference type="NCBI Taxonomy" id="363331"/>
    <lineage>
        <taxon>Bacteria</taxon>
        <taxon>Pseudomonadati</taxon>
        <taxon>Bacteroidota</taxon>
        <taxon>Flavobacteriia</taxon>
        <taxon>Flavobacteriales</taxon>
        <taxon>Weeksellaceae</taxon>
        <taxon>Chryseobacterium group</taxon>
        <taxon>Chryseobacterium</taxon>
    </lineage>
</organism>
<protein>
    <submittedName>
        <fullName evidence="1">Uncharacterized protein</fullName>
    </submittedName>
</protein>
<evidence type="ECO:0000313" key="2">
    <source>
        <dbReference type="Proteomes" id="UP000031167"/>
    </source>
</evidence>
<reference evidence="1 2" key="1">
    <citation type="submission" date="2014-12" db="EMBL/GenBank/DDBJ databases">
        <title>Genome sequencing of Chryseobacterium taiwanense TPW19.</title>
        <authorList>
            <person name="Tan P.W."/>
            <person name="Chan K.-G."/>
        </authorList>
    </citation>
    <scope>NUCLEOTIDE SEQUENCE [LARGE SCALE GENOMIC DNA]</scope>
    <source>
        <strain evidence="1 2">TPW19</strain>
    </source>
</reference>
<accession>A0A0B4E428</accession>
<dbReference type="RefSeq" id="WP_039372533.1">
    <property type="nucleotide sequence ID" value="NZ_JWTA01000019.1"/>
</dbReference>
<dbReference type="OrthoDB" id="1258768at2"/>
<proteinExistence type="predicted"/>
<comment type="caution">
    <text evidence="1">The sequence shown here is derived from an EMBL/GenBank/DDBJ whole genome shotgun (WGS) entry which is preliminary data.</text>
</comment>
<keyword evidence="2" id="KW-1185">Reference proteome</keyword>
<dbReference type="EMBL" id="JWTA01000019">
    <property type="protein sequence ID" value="KIC61363.1"/>
    <property type="molecule type" value="Genomic_DNA"/>
</dbReference>
<dbReference type="STRING" id="363331.RM51_17245"/>
<dbReference type="AlphaFoldDB" id="A0A0B4E428"/>
<name>A0A0B4E428_9FLAO</name>
<evidence type="ECO:0000313" key="1">
    <source>
        <dbReference type="EMBL" id="KIC61363.1"/>
    </source>
</evidence>
<gene>
    <name evidence="1" type="ORF">RM51_17245</name>
</gene>
<dbReference type="Proteomes" id="UP000031167">
    <property type="component" value="Unassembled WGS sequence"/>
</dbReference>